<feature type="region of interest" description="Disordered" evidence="1">
    <location>
        <begin position="98"/>
        <end position="120"/>
    </location>
</feature>
<sequence length="120" mass="13869">MREKEHMPPVEPQQPHQHQHQEKKELQQRYARFSSGKRSPYNKNRNHQKNSGDSQSNVENQLVDVGIGGIERDGDGDVNLEGKCGKELKERLKLKSKQVRVAERGTKLEEEKEGKEVEIE</sequence>
<evidence type="ECO:0000313" key="2">
    <source>
        <dbReference type="EMBL" id="MED6149791.1"/>
    </source>
</evidence>
<evidence type="ECO:0000256" key="1">
    <source>
        <dbReference type="SAM" id="MobiDB-lite"/>
    </source>
</evidence>
<dbReference type="EMBL" id="JASCZI010091286">
    <property type="protein sequence ID" value="MED6149791.1"/>
    <property type="molecule type" value="Genomic_DNA"/>
</dbReference>
<name>A0ABU6TLW9_9FABA</name>
<feature type="compositionally biased region" description="Polar residues" evidence="1">
    <location>
        <begin position="49"/>
        <end position="60"/>
    </location>
</feature>
<keyword evidence="3" id="KW-1185">Reference proteome</keyword>
<feature type="compositionally biased region" description="Basic and acidic residues" evidence="1">
    <location>
        <begin position="100"/>
        <end position="120"/>
    </location>
</feature>
<proteinExistence type="predicted"/>
<dbReference type="Proteomes" id="UP001341840">
    <property type="component" value="Unassembled WGS sequence"/>
</dbReference>
<comment type="caution">
    <text evidence="2">The sequence shown here is derived from an EMBL/GenBank/DDBJ whole genome shotgun (WGS) entry which is preliminary data.</text>
</comment>
<reference evidence="2 3" key="1">
    <citation type="journal article" date="2023" name="Plants (Basel)">
        <title>Bridging the Gap: Combining Genomics and Transcriptomics Approaches to Understand Stylosanthes scabra, an Orphan Legume from the Brazilian Caatinga.</title>
        <authorList>
            <person name="Ferreira-Neto J.R.C."/>
            <person name="da Silva M.D."/>
            <person name="Binneck E."/>
            <person name="de Melo N.F."/>
            <person name="da Silva R.H."/>
            <person name="de Melo A.L.T.M."/>
            <person name="Pandolfi V."/>
            <person name="Bustamante F.O."/>
            <person name="Brasileiro-Vidal A.C."/>
            <person name="Benko-Iseppon A.M."/>
        </authorList>
    </citation>
    <scope>NUCLEOTIDE SEQUENCE [LARGE SCALE GENOMIC DNA]</scope>
    <source>
        <tissue evidence="2">Leaves</tissue>
    </source>
</reference>
<evidence type="ECO:0000313" key="3">
    <source>
        <dbReference type="Proteomes" id="UP001341840"/>
    </source>
</evidence>
<protein>
    <submittedName>
        <fullName evidence="2">Uncharacterized protein</fullName>
    </submittedName>
</protein>
<feature type="region of interest" description="Disordered" evidence="1">
    <location>
        <begin position="1"/>
        <end position="80"/>
    </location>
</feature>
<accession>A0ABU6TLW9</accession>
<gene>
    <name evidence="2" type="ORF">PIB30_065961</name>
</gene>
<organism evidence="2 3">
    <name type="scientific">Stylosanthes scabra</name>
    <dbReference type="NCBI Taxonomy" id="79078"/>
    <lineage>
        <taxon>Eukaryota</taxon>
        <taxon>Viridiplantae</taxon>
        <taxon>Streptophyta</taxon>
        <taxon>Embryophyta</taxon>
        <taxon>Tracheophyta</taxon>
        <taxon>Spermatophyta</taxon>
        <taxon>Magnoliopsida</taxon>
        <taxon>eudicotyledons</taxon>
        <taxon>Gunneridae</taxon>
        <taxon>Pentapetalae</taxon>
        <taxon>rosids</taxon>
        <taxon>fabids</taxon>
        <taxon>Fabales</taxon>
        <taxon>Fabaceae</taxon>
        <taxon>Papilionoideae</taxon>
        <taxon>50 kb inversion clade</taxon>
        <taxon>dalbergioids sensu lato</taxon>
        <taxon>Dalbergieae</taxon>
        <taxon>Pterocarpus clade</taxon>
        <taxon>Stylosanthes</taxon>
    </lineage>
</organism>